<organism evidence="1 2">
    <name type="scientific">Pedobacter terrae</name>
    <dbReference type="NCBI Taxonomy" id="405671"/>
    <lineage>
        <taxon>Bacteria</taxon>
        <taxon>Pseudomonadati</taxon>
        <taxon>Bacteroidota</taxon>
        <taxon>Sphingobacteriia</taxon>
        <taxon>Sphingobacteriales</taxon>
        <taxon>Sphingobacteriaceae</taxon>
        <taxon>Pedobacter</taxon>
    </lineage>
</organism>
<sequence>MTIIIKLEKNTNQNYHLLSSRNSFVADAFI</sequence>
<dbReference type="EMBL" id="FNCH01000018">
    <property type="protein sequence ID" value="SDH16217.1"/>
    <property type="molecule type" value="Genomic_DNA"/>
</dbReference>
<name>A0A1G8A5U2_9SPHI</name>
<dbReference type="AlphaFoldDB" id="A0A1G8A5U2"/>
<keyword evidence="2" id="KW-1185">Reference proteome</keyword>
<evidence type="ECO:0000313" key="2">
    <source>
        <dbReference type="Proteomes" id="UP000199643"/>
    </source>
</evidence>
<accession>A0A1G8A5U2</accession>
<protein>
    <submittedName>
        <fullName evidence="1">Uncharacterized protein</fullName>
    </submittedName>
</protein>
<proteinExistence type="predicted"/>
<evidence type="ECO:0000313" key="1">
    <source>
        <dbReference type="EMBL" id="SDH16217.1"/>
    </source>
</evidence>
<reference evidence="2" key="1">
    <citation type="submission" date="2016-10" db="EMBL/GenBank/DDBJ databases">
        <authorList>
            <person name="Varghese N."/>
            <person name="Submissions S."/>
        </authorList>
    </citation>
    <scope>NUCLEOTIDE SEQUENCE [LARGE SCALE GENOMIC DNA]</scope>
    <source>
        <strain evidence="2">DSM 17933</strain>
    </source>
</reference>
<gene>
    <name evidence="1" type="ORF">SAMN05421827_1189</name>
</gene>
<dbReference type="Proteomes" id="UP000199643">
    <property type="component" value="Unassembled WGS sequence"/>
</dbReference>